<comment type="catalytic activity">
    <reaction evidence="6">
        <text>hydrogencarbonate + H(+) = CO2 + H2O</text>
        <dbReference type="Rhea" id="RHEA:10748"/>
        <dbReference type="ChEBI" id="CHEBI:15377"/>
        <dbReference type="ChEBI" id="CHEBI:15378"/>
        <dbReference type="ChEBI" id="CHEBI:16526"/>
        <dbReference type="ChEBI" id="CHEBI:17544"/>
        <dbReference type="EC" id="4.2.1.1"/>
    </reaction>
</comment>
<evidence type="ECO:0000313" key="11">
    <source>
        <dbReference type="Proteomes" id="UP000680067"/>
    </source>
</evidence>
<feature type="region of interest" description="Disordered" evidence="7">
    <location>
        <begin position="19"/>
        <end position="73"/>
    </location>
</feature>
<protein>
    <recommendedName>
        <fullName evidence="2">carbonic anhydrase</fullName>
        <ecNumber evidence="2">4.2.1.1</ecNumber>
    </recommendedName>
</protein>
<dbReference type="InterPro" id="IPR041891">
    <property type="entry name" value="Alpha_CA_prokaryot-like"/>
</dbReference>
<accession>A0A941DK72</accession>
<evidence type="ECO:0000259" key="9">
    <source>
        <dbReference type="PROSITE" id="PS51144"/>
    </source>
</evidence>
<dbReference type="EC" id="4.2.1.1" evidence="2"/>
<keyword evidence="3" id="KW-0479">Metal-binding</keyword>
<dbReference type="SUPFAM" id="SSF51069">
    <property type="entry name" value="Carbonic anhydrase"/>
    <property type="match status" value="1"/>
</dbReference>
<gene>
    <name evidence="10" type="ORF">KDM89_09025</name>
</gene>
<feature type="compositionally biased region" description="Polar residues" evidence="7">
    <location>
        <begin position="19"/>
        <end position="28"/>
    </location>
</feature>
<organism evidence="10 11">
    <name type="scientific">Undibacterium luofuense</name>
    <dbReference type="NCBI Taxonomy" id="2828733"/>
    <lineage>
        <taxon>Bacteria</taxon>
        <taxon>Pseudomonadati</taxon>
        <taxon>Pseudomonadota</taxon>
        <taxon>Betaproteobacteria</taxon>
        <taxon>Burkholderiales</taxon>
        <taxon>Oxalobacteraceae</taxon>
        <taxon>Undibacterium</taxon>
    </lineage>
</organism>
<comment type="similarity">
    <text evidence="1">Belongs to the alpha-carbonic anhydrase family.</text>
</comment>
<dbReference type="EMBL" id="JAGSPN010000005">
    <property type="protein sequence ID" value="MBR7782283.1"/>
    <property type="molecule type" value="Genomic_DNA"/>
</dbReference>
<evidence type="ECO:0000256" key="3">
    <source>
        <dbReference type="ARBA" id="ARBA00022723"/>
    </source>
</evidence>
<dbReference type="Proteomes" id="UP000680067">
    <property type="component" value="Unassembled WGS sequence"/>
</dbReference>
<evidence type="ECO:0000256" key="7">
    <source>
        <dbReference type="SAM" id="MobiDB-lite"/>
    </source>
</evidence>
<dbReference type="PANTHER" id="PTHR18952">
    <property type="entry name" value="CARBONIC ANHYDRASE"/>
    <property type="match status" value="1"/>
</dbReference>
<dbReference type="CDD" id="cd03124">
    <property type="entry name" value="alpha_CA_prokaryotic_like"/>
    <property type="match status" value="1"/>
</dbReference>
<evidence type="ECO:0000256" key="2">
    <source>
        <dbReference type="ARBA" id="ARBA00012925"/>
    </source>
</evidence>
<evidence type="ECO:0000256" key="6">
    <source>
        <dbReference type="ARBA" id="ARBA00048348"/>
    </source>
</evidence>
<dbReference type="InterPro" id="IPR023561">
    <property type="entry name" value="Carbonic_anhydrase_a-class"/>
</dbReference>
<evidence type="ECO:0000256" key="8">
    <source>
        <dbReference type="SAM" id="SignalP"/>
    </source>
</evidence>
<dbReference type="InterPro" id="IPR001148">
    <property type="entry name" value="CA_dom"/>
</dbReference>
<keyword evidence="4" id="KW-0862">Zinc</keyword>
<dbReference type="PROSITE" id="PS51144">
    <property type="entry name" value="ALPHA_CA_2"/>
    <property type="match status" value="1"/>
</dbReference>
<keyword evidence="11" id="KW-1185">Reference proteome</keyword>
<dbReference type="Gene3D" id="3.10.200.10">
    <property type="entry name" value="Alpha carbonic anhydrase"/>
    <property type="match status" value="1"/>
</dbReference>
<dbReference type="Pfam" id="PF00194">
    <property type="entry name" value="Carb_anhydrase"/>
    <property type="match status" value="1"/>
</dbReference>
<evidence type="ECO:0000256" key="5">
    <source>
        <dbReference type="ARBA" id="ARBA00023239"/>
    </source>
</evidence>
<comment type="caution">
    <text evidence="10">The sequence shown here is derived from an EMBL/GenBank/DDBJ whole genome shotgun (WGS) entry which is preliminary data.</text>
</comment>
<reference evidence="10" key="1">
    <citation type="submission" date="2021-04" db="EMBL/GenBank/DDBJ databases">
        <title>novel species isolated from subtropical streams in China.</title>
        <authorList>
            <person name="Lu H."/>
        </authorList>
    </citation>
    <scope>NUCLEOTIDE SEQUENCE</scope>
    <source>
        <strain evidence="10">LFS511W</strain>
    </source>
</reference>
<dbReference type="GO" id="GO:0004089">
    <property type="term" value="F:carbonate dehydratase activity"/>
    <property type="evidence" value="ECO:0007669"/>
    <property type="project" value="UniProtKB-EC"/>
</dbReference>
<proteinExistence type="inferred from homology"/>
<feature type="signal peptide" evidence="8">
    <location>
        <begin position="1"/>
        <end position="19"/>
    </location>
</feature>
<evidence type="ECO:0000256" key="1">
    <source>
        <dbReference type="ARBA" id="ARBA00010718"/>
    </source>
</evidence>
<keyword evidence="5" id="KW-0456">Lyase</keyword>
<feature type="compositionally biased region" description="Basic and acidic residues" evidence="7">
    <location>
        <begin position="34"/>
        <end position="73"/>
    </location>
</feature>
<dbReference type="InterPro" id="IPR036398">
    <property type="entry name" value="CA_dom_sf"/>
</dbReference>
<keyword evidence="8" id="KW-0732">Signal</keyword>
<feature type="chain" id="PRO_5036821886" description="carbonic anhydrase" evidence="8">
    <location>
        <begin position="20"/>
        <end position="358"/>
    </location>
</feature>
<evidence type="ECO:0000256" key="4">
    <source>
        <dbReference type="ARBA" id="ARBA00022833"/>
    </source>
</evidence>
<feature type="domain" description="Alpha-carbonic anhydrase" evidence="9">
    <location>
        <begin position="136"/>
        <end position="358"/>
    </location>
</feature>
<sequence>MRRYLALLVSMLIATVAQANDSSASATSKPIKPAAKESRDKEESGSSDKKDSKKSAKESKETKESKEALQPDELAAKIAEKLAVIRKDKEEATRAAPRPVVRPAYSQVRRTEPAKAKEPEHGSAAVVAAMGGHGAVHWSYQGETGPQNWGKMNPANAKCDSGDRQSPIDIRDGIKVDLEPIMFDYKLSGFNVIDNGHTIQVNPAAGNYITVMGKSYELAQFHFHKPSEERISGKSFEMVVHLVHKDIDGRLAVIAILLERGKAHSVIQQVWNNLPLEKNEAMTALTALDLNLLLPVKREYYTYMGSLTTPPCSEGVLWMVMKEPVEISHEQLAIFSRLYPMNARPIQKTSGRLIKESN</sequence>
<dbReference type="SMART" id="SM01057">
    <property type="entry name" value="Carb_anhydrase"/>
    <property type="match status" value="1"/>
</dbReference>
<evidence type="ECO:0000313" key="10">
    <source>
        <dbReference type="EMBL" id="MBR7782283.1"/>
    </source>
</evidence>
<dbReference type="RefSeq" id="WP_212687615.1">
    <property type="nucleotide sequence ID" value="NZ_JAGSPN010000005.1"/>
</dbReference>
<dbReference type="AlphaFoldDB" id="A0A941DK72"/>
<dbReference type="PANTHER" id="PTHR18952:SF265">
    <property type="entry name" value="CARBONIC ANHYDRASE"/>
    <property type="match status" value="1"/>
</dbReference>
<name>A0A941DK72_9BURK</name>
<dbReference type="GO" id="GO:0008270">
    <property type="term" value="F:zinc ion binding"/>
    <property type="evidence" value="ECO:0007669"/>
    <property type="project" value="InterPro"/>
</dbReference>